<accession>A0A087GW48</accession>
<dbReference type="Proteomes" id="UP000029120">
    <property type="component" value="Chromosome 5"/>
</dbReference>
<gene>
    <name evidence="1" type="ordered locus">AALP_Aa5g102000</name>
</gene>
<keyword evidence="2" id="KW-1185">Reference proteome</keyword>
<dbReference type="AlphaFoldDB" id="A0A087GW48"/>
<name>A0A087GW48_ARAAL</name>
<organism evidence="1 2">
    <name type="scientific">Arabis alpina</name>
    <name type="common">Alpine rock-cress</name>
    <dbReference type="NCBI Taxonomy" id="50452"/>
    <lineage>
        <taxon>Eukaryota</taxon>
        <taxon>Viridiplantae</taxon>
        <taxon>Streptophyta</taxon>
        <taxon>Embryophyta</taxon>
        <taxon>Tracheophyta</taxon>
        <taxon>Spermatophyta</taxon>
        <taxon>Magnoliopsida</taxon>
        <taxon>eudicotyledons</taxon>
        <taxon>Gunneridae</taxon>
        <taxon>Pentapetalae</taxon>
        <taxon>rosids</taxon>
        <taxon>malvids</taxon>
        <taxon>Brassicales</taxon>
        <taxon>Brassicaceae</taxon>
        <taxon>Arabideae</taxon>
        <taxon>Arabis</taxon>
    </lineage>
</organism>
<dbReference type="EMBL" id="CM002873">
    <property type="protein sequence ID" value="KFK34100.1"/>
    <property type="molecule type" value="Genomic_DNA"/>
</dbReference>
<evidence type="ECO:0000313" key="1">
    <source>
        <dbReference type="EMBL" id="KFK34100.1"/>
    </source>
</evidence>
<proteinExistence type="predicted"/>
<evidence type="ECO:0000313" key="2">
    <source>
        <dbReference type="Proteomes" id="UP000029120"/>
    </source>
</evidence>
<protein>
    <submittedName>
        <fullName evidence="1">Uncharacterized protein</fullName>
    </submittedName>
</protein>
<sequence>MDSKTDRKKLEMRINLGVGIGGGSEDLIELEKKRVKIS</sequence>
<dbReference type="Gramene" id="KFK34100">
    <property type="protein sequence ID" value="KFK34100"/>
    <property type="gene ID" value="AALP_AA5G102000"/>
</dbReference>
<reference evidence="2" key="1">
    <citation type="journal article" date="2015" name="Nat. Plants">
        <title>Genome expansion of Arabis alpina linked with retrotransposition and reduced symmetric DNA methylation.</title>
        <authorList>
            <person name="Willing E.M."/>
            <person name="Rawat V."/>
            <person name="Mandakova T."/>
            <person name="Maumus F."/>
            <person name="James G.V."/>
            <person name="Nordstroem K.J."/>
            <person name="Becker C."/>
            <person name="Warthmann N."/>
            <person name="Chica C."/>
            <person name="Szarzynska B."/>
            <person name="Zytnicki M."/>
            <person name="Albani M.C."/>
            <person name="Kiefer C."/>
            <person name="Bergonzi S."/>
            <person name="Castaings L."/>
            <person name="Mateos J.L."/>
            <person name="Berns M.C."/>
            <person name="Bujdoso N."/>
            <person name="Piofczyk T."/>
            <person name="de Lorenzo L."/>
            <person name="Barrero-Sicilia C."/>
            <person name="Mateos I."/>
            <person name="Piednoel M."/>
            <person name="Hagmann J."/>
            <person name="Chen-Min-Tao R."/>
            <person name="Iglesias-Fernandez R."/>
            <person name="Schuster S.C."/>
            <person name="Alonso-Blanco C."/>
            <person name="Roudier F."/>
            <person name="Carbonero P."/>
            <person name="Paz-Ares J."/>
            <person name="Davis S.J."/>
            <person name="Pecinka A."/>
            <person name="Quesneville H."/>
            <person name="Colot V."/>
            <person name="Lysak M.A."/>
            <person name="Weigel D."/>
            <person name="Coupland G."/>
            <person name="Schneeberger K."/>
        </authorList>
    </citation>
    <scope>NUCLEOTIDE SEQUENCE [LARGE SCALE GENOMIC DNA]</scope>
    <source>
        <strain evidence="2">cv. Pajares</strain>
    </source>
</reference>